<gene>
    <name evidence="2" type="ORF">PRCB_18280</name>
</gene>
<evidence type="ECO:0000256" key="1">
    <source>
        <dbReference type="SAM" id="Phobius"/>
    </source>
</evidence>
<dbReference type="InterPro" id="IPR045644">
    <property type="entry name" value="DUF6404"/>
</dbReference>
<keyword evidence="1" id="KW-0472">Membrane</keyword>
<comment type="caution">
    <text evidence="2">The sequence shown here is derived from an EMBL/GenBank/DDBJ whole genome shotgun (WGS) entry which is preliminary data.</text>
</comment>
<dbReference type="RefSeq" id="WP_100703030.1">
    <property type="nucleotide sequence ID" value="NZ_PIQI01000025.1"/>
</dbReference>
<feature type="transmembrane region" description="Helical" evidence="1">
    <location>
        <begin position="50"/>
        <end position="72"/>
    </location>
</feature>
<proteinExistence type="predicted"/>
<evidence type="ECO:0000313" key="2">
    <source>
        <dbReference type="EMBL" id="PJZ04214.1"/>
    </source>
</evidence>
<keyword evidence="1" id="KW-0812">Transmembrane</keyword>
<organism evidence="2 3">
    <name type="scientific">Pantoea rodasii</name>
    <dbReference type="NCBI Taxonomy" id="1076549"/>
    <lineage>
        <taxon>Bacteria</taxon>
        <taxon>Pseudomonadati</taxon>
        <taxon>Pseudomonadota</taxon>
        <taxon>Gammaproteobacteria</taxon>
        <taxon>Enterobacterales</taxon>
        <taxon>Erwiniaceae</taxon>
        <taxon>Pantoea</taxon>
    </lineage>
</organism>
<accession>A0A2M9W9J4</accession>
<dbReference type="OrthoDB" id="7870117at2"/>
<keyword evidence="3" id="KW-1185">Reference proteome</keyword>
<keyword evidence="1" id="KW-1133">Transmembrane helix</keyword>
<reference evidence="2 3" key="1">
    <citation type="submission" date="2017-11" db="EMBL/GenBank/DDBJ databases">
        <title>The genome sequence of Pantoea rodasii DSM 26611.</title>
        <authorList>
            <person name="Gao J."/>
            <person name="Mao X."/>
            <person name="Sun J."/>
        </authorList>
    </citation>
    <scope>NUCLEOTIDE SEQUENCE [LARGE SCALE GENOMIC DNA]</scope>
    <source>
        <strain evidence="2 3">DSM 26611</strain>
    </source>
</reference>
<evidence type="ECO:0000313" key="3">
    <source>
        <dbReference type="Proteomes" id="UP000232062"/>
    </source>
</evidence>
<dbReference type="AlphaFoldDB" id="A0A2M9W9J4"/>
<protein>
    <submittedName>
        <fullName evidence="2">Uncharacterized protein</fullName>
    </submittedName>
</protein>
<dbReference type="Proteomes" id="UP000232062">
    <property type="component" value="Unassembled WGS sequence"/>
</dbReference>
<sequence length="118" mass="13740">MKDAEFNRKTEKAFALLRQRGLRKKNRTPITYRLLWSVGIKKRPALFDSFGRNACFLGVYFAVMYGGIMWFVSWRPHGMDPLTSLISSLLAGLFYGLCMAAVFRLRRKSQDLPDWEKL</sequence>
<dbReference type="Pfam" id="PF19942">
    <property type="entry name" value="DUF6404"/>
    <property type="match status" value="1"/>
</dbReference>
<dbReference type="EMBL" id="PIQI01000025">
    <property type="protein sequence ID" value="PJZ04214.1"/>
    <property type="molecule type" value="Genomic_DNA"/>
</dbReference>
<feature type="transmembrane region" description="Helical" evidence="1">
    <location>
        <begin position="84"/>
        <end position="103"/>
    </location>
</feature>
<name>A0A2M9W9J4_9GAMM</name>